<protein>
    <submittedName>
        <fullName evidence="10">Serine/threonine-protein kinase</fullName>
    </submittedName>
</protein>
<dbReference type="GO" id="GO:0005524">
    <property type="term" value="F:ATP binding"/>
    <property type="evidence" value="ECO:0007669"/>
    <property type="project" value="UniProtKB-KW"/>
</dbReference>
<comment type="similarity">
    <text evidence="7">Belongs to the protein kinase superfamily. Ser/Thr protein kinase family. CDPK subfamily.</text>
</comment>
<evidence type="ECO:0000313" key="10">
    <source>
        <dbReference type="EMBL" id="KAK1443875.1"/>
    </source>
</evidence>
<evidence type="ECO:0000259" key="8">
    <source>
        <dbReference type="PROSITE" id="PS50011"/>
    </source>
</evidence>
<accession>A0AAD8UQQ5</accession>
<evidence type="ECO:0000256" key="5">
    <source>
        <dbReference type="ARBA" id="ARBA00022777"/>
    </source>
</evidence>
<evidence type="ECO:0000313" key="11">
    <source>
        <dbReference type="Proteomes" id="UP001230268"/>
    </source>
</evidence>
<evidence type="ECO:0000259" key="9">
    <source>
        <dbReference type="PROSITE" id="PS50222"/>
    </source>
</evidence>
<gene>
    <name evidence="10" type="ORF">BgAZ_207510</name>
</gene>
<organism evidence="10 11">
    <name type="scientific">Babesia gibsoni</name>
    <dbReference type="NCBI Taxonomy" id="33632"/>
    <lineage>
        <taxon>Eukaryota</taxon>
        <taxon>Sar</taxon>
        <taxon>Alveolata</taxon>
        <taxon>Apicomplexa</taxon>
        <taxon>Aconoidasida</taxon>
        <taxon>Piroplasmida</taxon>
        <taxon>Babesiidae</taxon>
        <taxon>Babesia</taxon>
    </lineage>
</organism>
<dbReference type="InterPro" id="IPR011992">
    <property type="entry name" value="EF-hand-dom_pair"/>
</dbReference>
<dbReference type="InterPro" id="IPR000719">
    <property type="entry name" value="Prot_kinase_dom"/>
</dbReference>
<dbReference type="Pfam" id="PF00069">
    <property type="entry name" value="Pkinase"/>
    <property type="match status" value="1"/>
</dbReference>
<dbReference type="Gene3D" id="3.30.200.20">
    <property type="entry name" value="Phosphorylase Kinase, domain 1"/>
    <property type="match status" value="1"/>
</dbReference>
<keyword evidence="2" id="KW-0723">Serine/threonine-protein kinase</keyword>
<feature type="domain" description="EF-hand" evidence="9">
    <location>
        <begin position="539"/>
        <end position="572"/>
    </location>
</feature>
<dbReference type="GO" id="GO:0004674">
    <property type="term" value="F:protein serine/threonine kinase activity"/>
    <property type="evidence" value="ECO:0007669"/>
    <property type="project" value="UniProtKB-KW"/>
</dbReference>
<name>A0AAD8UQQ5_BABGI</name>
<dbReference type="EMBL" id="JAVEPI010000002">
    <property type="protein sequence ID" value="KAK1443875.1"/>
    <property type="molecule type" value="Genomic_DNA"/>
</dbReference>
<keyword evidence="5 10" id="KW-0418">Kinase</keyword>
<feature type="domain" description="Protein kinase" evidence="8">
    <location>
        <begin position="135"/>
        <end position="391"/>
    </location>
</feature>
<keyword evidence="3" id="KW-0808">Transferase</keyword>
<keyword evidence="4" id="KW-0547">Nucleotide-binding</keyword>
<proteinExistence type="inferred from homology"/>
<dbReference type="Proteomes" id="UP001230268">
    <property type="component" value="Unassembled WGS sequence"/>
</dbReference>
<evidence type="ECO:0000256" key="2">
    <source>
        <dbReference type="ARBA" id="ARBA00022527"/>
    </source>
</evidence>
<sequence>MGNCCSQSTLLAGQLVNGPGSNAWTNYDGQHVEDGQGYDSRYIAPELTDVFFAGLLRPVNTPTSVVDNTPKAIKRSKAEPNNNVEDLSVESFVSHGNLELNREYSKHPRLKDLMVVRDIWRSRIIFDYKISHRYALSPTSIGFGVCGSVRQIVDRKSQRSYALKSLRTFTSSRTKLTSIFNEIAIYAQLDHPNIAFLHEVYDELGVCHMVMEHCTGNELYDRLDNYKRFSESYTKQITLQMLLALNYLHCNGICHRDLKLENWVFATPDVGATLKMIDFGFARLFEDGVPMGGMHGTVYYVDPEVIDGCYNEKCDVWSTGVIVYMLLSGSPPFNGDADRDILLKIKKGSLKFEGVRWNQVSDTAKDFIRYLLNRNAKERCSVTQALRHPWLKEEIVKFDSNVMSPDMLRHIVAFSKRSPLHRAIISLCVLDADHNTHPEIYRSFFSINTSNTGSISLSEFAIAMKRHLGMNEQESAAIFDTIAYRGTPLLHYTEFVTSVFEYYTKVDINMLAQVYRKFDAFGHGRVDLKAFVSCLGENFNGTSVVSLFKEADSDGTGVLDFASFCDCVVNVQ</sequence>
<dbReference type="Gene3D" id="1.10.510.10">
    <property type="entry name" value="Transferase(Phosphotransferase) domain 1"/>
    <property type="match status" value="1"/>
</dbReference>
<evidence type="ECO:0000256" key="6">
    <source>
        <dbReference type="ARBA" id="ARBA00022840"/>
    </source>
</evidence>
<comment type="cofactor">
    <cofactor evidence="1">
        <name>Mg(2+)</name>
        <dbReference type="ChEBI" id="CHEBI:18420"/>
    </cofactor>
</comment>
<dbReference type="CDD" id="cd05117">
    <property type="entry name" value="STKc_CAMK"/>
    <property type="match status" value="1"/>
</dbReference>
<dbReference type="PROSITE" id="PS50011">
    <property type="entry name" value="PROTEIN_KINASE_DOM"/>
    <property type="match status" value="1"/>
</dbReference>
<dbReference type="PANTHER" id="PTHR24349">
    <property type="entry name" value="SERINE/THREONINE-PROTEIN KINASE"/>
    <property type="match status" value="1"/>
</dbReference>
<dbReference type="SUPFAM" id="SSF56112">
    <property type="entry name" value="Protein kinase-like (PK-like)"/>
    <property type="match status" value="1"/>
</dbReference>
<dbReference type="InterPro" id="IPR050205">
    <property type="entry name" value="CDPK_Ser/Thr_kinases"/>
</dbReference>
<dbReference type="SMART" id="SM00220">
    <property type="entry name" value="S_TKc"/>
    <property type="match status" value="1"/>
</dbReference>
<evidence type="ECO:0000256" key="3">
    <source>
        <dbReference type="ARBA" id="ARBA00022679"/>
    </source>
</evidence>
<dbReference type="PROSITE" id="PS50222">
    <property type="entry name" value="EF_HAND_2"/>
    <property type="match status" value="1"/>
</dbReference>
<dbReference type="SUPFAM" id="SSF47473">
    <property type="entry name" value="EF-hand"/>
    <property type="match status" value="1"/>
</dbReference>
<dbReference type="Gene3D" id="1.10.238.10">
    <property type="entry name" value="EF-hand"/>
    <property type="match status" value="2"/>
</dbReference>
<keyword evidence="11" id="KW-1185">Reference proteome</keyword>
<evidence type="ECO:0000256" key="7">
    <source>
        <dbReference type="ARBA" id="ARBA00024334"/>
    </source>
</evidence>
<dbReference type="Pfam" id="PF13833">
    <property type="entry name" value="EF-hand_8"/>
    <property type="match status" value="1"/>
</dbReference>
<dbReference type="InterPro" id="IPR011009">
    <property type="entry name" value="Kinase-like_dom_sf"/>
</dbReference>
<dbReference type="InterPro" id="IPR002048">
    <property type="entry name" value="EF_hand_dom"/>
</dbReference>
<dbReference type="AlphaFoldDB" id="A0AAD8UQQ5"/>
<comment type="caution">
    <text evidence="10">The sequence shown here is derived from an EMBL/GenBank/DDBJ whole genome shotgun (WGS) entry which is preliminary data.</text>
</comment>
<reference evidence="10" key="1">
    <citation type="submission" date="2023-08" db="EMBL/GenBank/DDBJ databases">
        <title>Draft sequence of the Babesia gibsoni genome.</title>
        <authorList>
            <person name="Yamagishi J.Y."/>
            <person name="Xuan X.X."/>
        </authorList>
    </citation>
    <scope>NUCLEOTIDE SEQUENCE</scope>
    <source>
        <strain evidence="10">Azabu</strain>
    </source>
</reference>
<keyword evidence="6" id="KW-0067">ATP-binding</keyword>
<evidence type="ECO:0000256" key="4">
    <source>
        <dbReference type="ARBA" id="ARBA00022741"/>
    </source>
</evidence>
<dbReference type="GO" id="GO:0005509">
    <property type="term" value="F:calcium ion binding"/>
    <property type="evidence" value="ECO:0007669"/>
    <property type="project" value="InterPro"/>
</dbReference>
<evidence type="ECO:0000256" key="1">
    <source>
        <dbReference type="ARBA" id="ARBA00001946"/>
    </source>
</evidence>